<dbReference type="PANTHER" id="PTHR36933:SF1">
    <property type="entry name" value="SLL0788 PROTEIN"/>
    <property type="match status" value="1"/>
</dbReference>
<reference evidence="3 4" key="1">
    <citation type="submission" date="2018-06" db="EMBL/GenBank/DDBJ databases">
        <title>Genomic Encyclopedia of Type Strains, Phase IV (KMG-IV): sequencing the most valuable type-strain genomes for metagenomic binning, comparative biology and taxonomic classification.</title>
        <authorList>
            <person name="Goeker M."/>
        </authorList>
    </citation>
    <scope>NUCLEOTIDE SEQUENCE [LARGE SCALE GENOMIC DNA]</scope>
    <source>
        <strain evidence="3 4">DSM 44599</strain>
    </source>
</reference>
<dbReference type="EMBL" id="QNRE01000002">
    <property type="protein sequence ID" value="RBO93803.1"/>
    <property type="molecule type" value="Genomic_DNA"/>
</dbReference>
<dbReference type="RefSeq" id="WP_084537252.1">
    <property type="nucleotide sequence ID" value="NZ_QNRE01000002.1"/>
</dbReference>
<feature type="compositionally biased region" description="Basic and acidic residues" evidence="1">
    <location>
        <begin position="14"/>
        <end position="41"/>
    </location>
</feature>
<dbReference type="InterPro" id="IPR012347">
    <property type="entry name" value="Ferritin-like"/>
</dbReference>
<dbReference type="InterPro" id="IPR005183">
    <property type="entry name" value="DUF305_CopM-like"/>
</dbReference>
<evidence type="ECO:0000313" key="4">
    <source>
        <dbReference type="Proteomes" id="UP000252586"/>
    </source>
</evidence>
<evidence type="ECO:0000256" key="1">
    <source>
        <dbReference type="SAM" id="MobiDB-lite"/>
    </source>
</evidence>
<protein>
    <submittedName>
        <fullName evidence="3">Uncharacterized protein (DUF305 family)</fullName>
    </submittedName>
</protein>
<proteinExistence type="predicted"/>
<feature type="region of interest" description="Disordered" evidence="1">
    <location>
        <begin position="1"/>
        <end position="45"/>
    </location>
</feature>
<dbReference type="OrthoDB" id="26872at2"/>
<gene>
    <name evidence="3" type="ORF">DFR74_102222</name>
</gene>
<evidence type="ECO:0000313" key="3">
    <source>
        <dbReference type="EMBL" id="RBO93803.1"/>
    </source>
</evidence>
<evidence type="ECO:0000259" key="2">
    <source>
        <dbReference type="Pfam" id="PF03713"/>
    </source>
</evidence>
<dbReference type="Pfam" id="PF03713">
    <property type="entry name" value="DUF305"/>
    <property type="match status" value="1"/>
</dbReference>
<organism evidence="3 4">
    <name type="scientific">Nocardia puris</name>
    <dbReference type="NCBI Taxonomy" id="208602"/>
    <lineage>
        <taxon>Bacteria</taxon>
        <taxon>Bacillati</taxon>
        <taxon>Actinomycetota</taxon>
        <taxon>Actinomycetes</taxon>
        <taxon>Mycobacteriales</taxon>
        <taxon>Nocardiaceae</taxon>
        <taxon>Nocardia</taxon>
    </lineage>
</organism>
<accession>A0A366DUP1</accession>
<sequence length="253" mass="26983">MSDIPASEAPGHSGAEHPPARVHRDVPASAEQADRDGESRNTKSPNWIASRPLRLAAYASLALTLLVLGAALRPLFLPEKHSAAPVLTAVETGFAQDMTAHHQQALFMTQRLDPAANPTVRRLADQLADTQRLEIGTMLGWLRLAGASPLSPNPMAWMGAAHHHAEAPQAAMPGMATQAELDELAAARGRDAEVLFLRLMIRHHQGGVEMARAVDAMLEGGPVKELARSMVQTQGQEIGVMIVLLTELGGAPL</sequence>
<dbReference type="STRING" id="1210090.GCA_001613185_00402"/>
<keyword evidence="4" id="KW-1185">Reference proteome</keyword>
<comment type="caution">
    <text evidence="3">The sequence shown here is derived from an EMBL/GenBank/DDBJ whole genome shotgun (WGS) entry which is preliminary data.</text>
</comment>
<dbReference type="AlphaFoldDB" id="A0A366DUP1"/>
<dbReference type="Gene3D" id="1.20.1260.10">
    <property type="match status" value="1"/>
</dbReference>
<name>A0A366DUP1_9NOCA</name>
<dbReference type="PANTHER" id="PTHR36933">
    <property type="entry name" value="SLL0788 PROTEIN"/>
    <property type="match status" value="1"/>
</dbReference>
<dbReference type="Proteomes" id="UP000252586">
    <property type="component" value="Unassembled WGS sequence"/>
</dbReference>
<feature type="domain" description="DUF305" evidence="2">
    <location>
        <begin position="91"/>
        <end position="241"/>
    </location>
</feature>